<dbReference type="AlphaFoldDB" id="A0A8D8VQB0"/>
<protein>
    <submittedName>
        <fullName evidence="1">Uncharacterized protein</fullName>
    </submittedName>
</protein>
<name>A0A8D8VQB0_9HEMI</name>
<proteinExistence type="predicted"/>
<reference evidence="1" key="1">
    <citation type="submission" date="2021-05" db="EMBL/GenBank/DDBJ databases">
        <authorList>
            <person name="Alioto T."/>
            <person name="Alioto T."/>
            <person name="Gomez Garrido J."/>
        </authorList>
    </citation>
    <scope>NUCLEOTIDE SEQUENCE</scope>
</reference>
<dbReference type="EMBL" id="HBUF01071811">
    <property type="protein sequence ID" value="CAG6629783.1"/>
    <property type="molecule type" value="Transcribed_RNA"/>
</dbReference>
<organism evidence="1">
    <name type="scientific">Cacopsylla melanoneura</name>
    <dbReference type="NCBI Taxonomy" id="428564"/>
    <lineage>
        <taxon>Eukaryota</taxon>
        <taxon>Metazoa</taxon>
        <taxon>Ecdysozoa</taxon>
        <taxon>Arthropoda</taxon>
        <taxon>Hexapoda</taxon>
        <taxon>Insecta</taxon>
        <taxon>Pterygota</taxon>
        <taxon>Neoptera</taxon>
        <taxon>Paraneoptera</taxon>
        <taxon>Hemiptera</taxon>
        <taxon>Sternorrhyncha</taxon>
        <taxon>Psylloidea</taxon>
        <taxon>Psyllidae</taxon>
        <taxon>Psyllinae</taxon>
        <taxon>Cacopsylla</taxon>
    </lineage>
</organism>
<evidence type="ECO:0000313" key="1">
    <source>
        <dbReference type="EMBL" id="CAG6629779.1"/>
    </source>
</evidence>
<accession>A0A8D8VQB0</accession>
<dbReference type="EMBL" id="HBUF01071810">
    <property type="protein sequence ID" value="CAG6629779.1"/>
    <property type="molecule type" value="Transcribed_RNA"/>
</dbReference>
<sequence>MPAWGQCMISAAHRTNLSGKSCRSLSVTVSDRAPTMITGRSPGSELSRITRWYEARLTESSFRVPESLYQPRLILEKLANSFESDLWCFLRRKKLRRVARRASDSRSPRLRRKSSSSSTLYLLGIIPHCCLNPSASTSQALQCPGTPLNIVLST</sequence>